<evidence type="ECO:0000259" key="1">
    <source>
        <dbReference type="Pfam" id="PF06983"/>
    </source>
</evidence>
<protein>
    <submittedName>
        <fullName evidence="2">VOC family protein</fullName>
    </submittedName>
</protein>
<name>A0AA90GVG3_9ACTN</name>
<dbReference type="PANTHER" id="PTHR33990">
    <property type="entry name" value="PROTEIN YJDN-RELATED"/>
    <property type="match status" value="1"/>
</dbReference>
<dbReference type="PANTHER" id="PTHR33990:SF2">
    <property type="entry name" value="PHNB-LIKE DOMAIN-CONTAINING PROTEIN"/>
    <property type="match status" value="1"/>
</dbReference>
<comment type="caution">
    <text evidence="2">The sequence shown here is derived from an EMBL/GenBank/DDBJ whole genome shotgun (WGS) entry which is preliminary data.</text>
</comment>
<dbReference type="EMBL" id="JABXJJ020000006">
    <property type="protein sequence ID" value="MDI5968823.1"/>
    <property type="molecule type" value="Genomic_DNA"/>
</dbReference>
<accession>A0AA90GVG3</accession>
<dbReference type="Gene3D" id="3.10.180.10">
    <property type="entry name" value="2,3-Dihydroxybiphenyl 1,2-Dioxygenase, domain 1"/>
    <property type="match status" value="1"/>
</dbReference>
<dbReference type="AlphaFoldDB" id="A0AA90GVG3"/>
<organism evidence="2">
    <name type="scientific">Streptantibioticus silvisoli</name>
    <dbReference type="NCBI Taxonomy" id="2705255"/>
    <lineage>
        <taxon>Bacteria</taxon>
        <taxon>Bacillati</taxon>
        <taxon>Actinomycetota</taxon>
        <taxon>Actinomycetes</taxon>
        <taxon>Kitasatosporales</taxon>
        <taxon>Streptomycetaceae</taxon>
        <taxon>Streptantibioticus</taxon>
    </lineage>
</organism>
<reference evidence="2" key="1">
    <citation type="submission" date="2023-05" db="EMBL/GenBank/DDBJ databases">
        <title>Streptantibioticus silvisoli sp. nov., acidotolerant actinomycetes 1 from pine litter.</title>
        <authorList>
            <person name="Swiecimska M."/>
            <person name="Golinska P."/>
            <person name="Sangal V."/>
            <person name="Wachnowicz B."/>
            <person name="Goodfellow M."/>
        </authorList>
    </citation>
    <scope>NUCLEOTIDE SEQUENCE</scope>
    <source>
        <strain evidence="2">SL13</strain>
    </source>
</reference>
<dbReference type="CDD" id="cd06588">
    <property type="entry name" value="PhnB_like"/>
    <property type="match status" value="1"/>
</dbReference>
<dbReference type="InterPro" id="IPR029068">
    <property type="entry name" value="Glyas_Bleomycin-R_OHBP_Dase"/>
</dbReference>
<feature type="domain" description="PhnB-like" evidence="1">
    <location>
        <begin position="7"/>
        <end position="120"/>
    </location>
</feature>
<dbReference type="InterPro" id="IPR028973">
    <property type="entry name" value="PhnB-like"/>
</dbReference>
<sequence>MTNSDGFTVCLWFDGQAEQAVDYYLSVFRDSSRGRVTRWAEGGPGEPGSVLTAEFTANGQRFVALNGGPQFTFDEAISFQIHCADQAEVDHYWQRLTEDGGQESQCGWVKDRFGVSWQVVPAVLPQLLTGDDPAATARAMRQLMGMGKLDIAELQRAYRGE</sequence>
<dbReference type="SUPFAM" id="SSF54593">
    <property type="entry name" value="Glyoxalase/Bleomycin resistance protein/Dihydroxybiphenyl dioxygenase"/>
    <property type="match status" value="1"/>
</dbReference>
<dbReference type="Pfam" id="PF06983">
    <property type="entry name" value="3-dmu-9_3-mt"/>
    <property type="match status" value="1"/>
</dbReference>
<dbReference type="PIRSF" id="PIRSF021700">
    <property type="entry name" value="3_dmu_93_MTrfase"/>
    <property type="match status" value="1"/>
</dbReference>
<gene>
    <name evidence="2" type="ORF">POF50_005605</name>
</gene>
<dbReference type="InterPro" id="IPR009725">
    <property type="entry name" value="3_dmu_93_MTrfase"/>
</dbReference>
<proteinExistence type="predicted"/>
<evidence type="ECO:0000313" key="2">
    <source>
        <dbReference type="EMBL" id="MDI5968823.1"/>
    </source>
</evidence>